<dbReference type="Proteomes" id="UP000557344">
    <property type="component" value="Unassembled WGS sequence"/>
</dbReference>
<evidence type="ECO:0000313" key="2">
    <source>
        <dbReference type="EMBL" id="MBB4479707.1"/>
    </source>
</evidence>
<reference evidence="4 5" key="1">
    <citation type="submission" date="2020-08" db="EMBL/GenBank/DDBJ databases">
        <title>Genomic Encyclopedia of Type Strains, Phase IV (KMG-V): Genome sequencing to study the core and pangenomes of soil and plant-associated prokaryotes.</title>
        <authorList>
            <person name="Whitman W."/>
        </authorList>
    </citation>
    <scope>NUCLEOTIDE SEQUENCE [LARGE SCALE GENOMIC DNA]</scope>
    <source>
        <strain evidence="2 5">SEMIA 471</strain>
        <strain evidence="3 4">SEMIA 489</strain>
    </source>
</reference>
<dbReference type="RefSeq" id="WP_183840493.1">
    <property type="nucleotide sequence ID" value="NZ_JACIHU010000004.1"/>
</dbReference>
<dbReference type="EMBL" id="JACIHU010000004">
    <property type="protein sequence ID" value="MBB4479707.1"/>
    <property type="molecule type" value="Genomic_DNA"/>
</dbReference>
<keyword evidence="1" id="KW-0812">Transmembrane</keyword>
<gene>
    <name evidence="2" type="ORF">GGE46_002288</name>
    <name evidence="3" type="ORF">GGE57_002717</name>
</gene>
<proteinExistence type="predicted"/>
<feature type="transmembrane region" description="Helical" evidence="1">
    <location>
        <begin position="12"/>
        <end position="34"/>
    </location>
</feature>
<keyword evidence="1" id="KW-0472">Membrane</keyword>
<feature type="transmembrane region" description="Helical" evidence="1">
    <location>
        <begin position="69"/>
        <end position="88"/>
    </location>
</feature>
<accession>A0A7W7EEI4</accession>
<evidence type="ECO:0000313" key="3">
    <source>
        <dbReference type="EMBL" id="MBB4535968.1"/>
    </source>
</evidence>
<evidence type="ECO:0000313" key="4">
    <source>
        <dbReference type="Proteomes" id="UP000523431"/>
    </source>
</evidence>
<keyword evidence="1" id="KW-1133">Transmembrane helix</keyword>
<evidence type="ECO:0000256" key="1">
    <source>
        <dbReference type="SAM" id="Phobius"/>
    </source>
</evidence>
<comment type="caution">
    <text evidence="3">The sequence shown here is derived from an EMBL/GenBank/DDBJ whole genome shotgun (WGS) entry which is preliminary data.</text>
</comment>
<organism evidence="3 4">
    <name type="scientific">Rhizobium etli</name>
    <dbReference type="NCBI Taxonomy" id="29449"/>
    <lineage>
        <taxon>Bacteria</taxon>
        <taxon>Pseudomonadati</taxon>
        <taxon>Pseudomonadota</taxon>
        <taxon>Alphaproteobacteria</taxon>
        <taxon>Hyphomicrobiales</taxon>
        <taxon>Rhizobiaceae</taxon>
        <taxon>Rhizobium/Agrobacterium group</taxon>
        <taxon>Rhizobium</taxon>
    </lineage>
</organism>
<dbReference type="EMBL" id="JACIID010000004">
    <property type="protein sequence ID" value="MBB4535968.1"/>
    <property type="molecule type" value="Genomic_DNA"/>
</dbReference>
<protein>
    <submittedName>
        <fullName evidence="3">Uncharacterized protein</fullName>
    </submittedName>
</protein>
<dbReference type="Proteomes" id="UP000523431">
    <property type="component" value="Unassembled WGS sequence"/>
</dbReference>
<dbReference type="AlphaFoldDB" id="A0A7W7EEI4"/>
<name>A0A7W7EEI4_RHIET</name>
<feature type="transmembrane region" description="Helical" evidence="1">
    <location>
        <begin position="93"/>
        <end position="117"/>
    </location>
</feature>
<feature type="transmembrane region" description="Helical" evidence="1">
    <location>
        <begin position="137"/>
        <end position="157"/>
    </location>
</feature>
<evidence type="ECO:0000313" key="5">
    <source>
        <dbReference type="Proteomes" id="UP000557344"/>
    </source>
</evidence>
<sequence length="168" mass="18681">MSSEPRLLHKEWGLLPLVLSGIATVSVIIISIYYDNQYGIPTVYIGGRYIQCHKSVASLLNAITLVYKYPGLALVVISLISVIFCYVYDRGMFIFIVICFVVFNYPFATILGGSKIVLSESSVEMLCERGGYGSVAIHLPMLFLSSYVIIGNIVLLAKRWLRGETKNT</sequence>